<proteinExistence type="predicted"/>
<name>A0A372L757_9BACI</name>
<protein>
    <submittedName>
        <fullName evidence="2">Uncharacterized protein</fullName>
    </submittedName>
</protein>
<accession>A0A372L757</accession>
<feature type="compositionally biased region" description="Basic and acidic residues" evidence="1">
    <location>
        <begin position="17"/>
        <end position="28"/>
    </location>
</feature>
<keyword evidence="3" id="KW-1185">Reference proteome</keyword>
<feature type="compositionally biased region" description="Polar residues" evidence="1">
    <location>
        <begin position="1"/>
        <end position="13"/>
    </location>
</feature>
<dbReference type="EMBL" id="QVTD01000019">
    <property type="protein sequence ID" value="RFU60984.1"/>
    <property type="molecule type" value="Genomic_DNA"/>
</dbReference>
<dbReference type="Proteomes" id="UP000262939">
    <property type="component" value="Unassembled WGS sequence"/>
</dbReference>
<sequence length="68" mass="7569">MDQSQSKTNQSPPMKNEMVEESQKRATEFDLLENFGASGQPEVIDESGVGPESQTRRNEALVNMPDDL</sequence>
<reference evidence="2 3" key="1">
    <citation type="submission" date="2018-08" db="EMBL/GenBank/DDBJ databases">
        <title>Bacillus chawlae sp. nov., Bacillus glennii sp. nov., and Bacillus saganii sp. nov. Isolated from the Vehicle Assembly Building at Kennedy Space Center where the Viking Spacecraft were Assembled.</title>
        <authorList>
            <person name="Seuylemezian A."/>
            <person name="Vaishampayan P."/>
        </authorList>
    </citation>
    <scope>NUCLEOTIDE SEQUENCE [LARGE SCALE GENOMIC DNA]</scope>
    <source>
        <strain evidence="2 3">V44-8</strain>
    </source>
</reference>
<dbReference type="RefSeq" id="WP_117324259.1">
    <property type="nucleotide sequence ID" value="NZ_QVTD01000019.1"/>
</dbReference>
<evidence type="ECO:0000256" key="1">
    <source>
        <dbReference type="SAM" id="MobiDB-lite"/>
    </source>
</evidence>
<feature type="region of interest" description="Disordered" evidence="1">
    <location>
        <begin position="1"/>
        <end position="68"/>
    </location>
</feature>
<dbReference type="AlphaFoldDB" id="A0A372L757"/>
<gene>
    <name evidence="2" type="ORF">D0466_19870</name>
</gene>
<comment type="caution">
    <text evidence="2">The sequence shown here is derived from an EMBL/GenBank/DDBJ whole genome shotgun (WGS) entry which is preliminary data.</text>
</comment>
<organism evidence="2 3">
    <name type="scientific">Peribacillus glennii</name>
    <dbReference type="NCBI Taxonomy" id="2303991"/>
    <lineage>
        <taxon>Bacteria</taxon>
        <taxon>Bacillati</taxon>
        <taxon>Bacillota</taxon>
        <taxon>Bacilli</taxon>
        <taxon>Bacillales</taxon>
        <taxon>Bacillaceae</taxon>
        <taxon>Peribacillus</taxon>
    </lineage>
</organism>
<evidence type="ECO:0000313" key="3">
    <source>
        <dbReference type="Proteomes" id="UP000262939"/>
    </source>
</evidence>
<evidence type="ECO:0000313" key="2">
    <source>
        <dbReference type="EMBL" id="RFU60984.1"/>
    </source>
</evidence>